<reference evidence="5" key="2">
    <citation type="submission" date="2023-01" db="EMBL/GenBank/DDBJ databases">
        <authorList>
            <person name="Sun Q."/>
            <person name="Evtushenko L."/>
        </authorList>
    </citation>
    <scope>NUCLEOTIDE SEQUENCE</scope>
    <source>
        <strain evidence="5">VKM B-2222</strain>
    </source>
</reference>
<dbReference type="InterPro" id="IPR027417">
    <property type="entry name" value="P-loop_NTPase"/>
</dbReference>
<dbReference type="PANTHER" id="PTHR45772">
    <property type="entry name" value="CONSERVED COMPONENT OF ABC TRANSPORTER FOR NATURAL AMINO ACIDS-RELATED"/>
    <property type="match status" value="1"/>
</dbReference>
<dbReference type="GO" id="GO:0005524">
    <property type="term" value="F:ATP binding"/>
    <property type="evidence" value="ECO:0007669"/>
    <property type="project" value="UniProtKB-KW"/>
</dbReference>
<keyword evidence="2" id="KW-0547">Nucleotide-binding</keyword>
<feature type="domain" description="ABC transporter" evidence="4">
    <location>
        <begin position="16"/>
        <end position="166"/>
    </location>
</feature>
<dbReference type="Proteomes" id="UP001143349">
    <property type="component" value="Unassembled WGS sequence"/>
</dbReference>
<protein>
    <recommendedName>
        <fullName evidence="4">ABC transporter domain-containing protein</fullName>
    </recommendedName>
</protein>
<dbReference type="InterPro" id="IPR032823">
    <property type="entry name" value="BCA_ABC_TP_C"/>
</dbReference>
<sequence length="169" mass="18159">MTEERSGHGPPHGAALAVEKIRLQSGGLTVLDKVGFQVQPEEVRSVIGPNGAGKSSLVNVICGLCRPQSGHVIIDGQRLRHVRPRVLLLDEPMAGMARTEKAAMAQQTERTRAHLRLAIVLVEHDICVVMRLSDRIAVLDHGVLIADGTPAEVRHDPEVIRACLGAEAA</sequence>
<dbReference type="InterPro" id="IPR003439">
    <property type="entry name" value="ABC_transporter-like_ATP-bd"/>
</dbReference>
<keyword evidence="6" id="KW-1185">Reference proteome</keyword>
<dbReference type="AlphaFoldDB" id="A0AAD3P167"/>
<evidence type="ECO:0000256" key="2">
    <source>
        <dbReference type="ARBA" id="ARBA00022741"/>
    </source>
</evidence>
<accession>A0AAD3P167</accession>
<comment type="caution">
    <text evidence="5">The sequence shown here is derived from an EMBL/GenBank/DDBJ whole genome shotgun (WGS) entry which is preliminary data.</text>
</comment>
<evidence type="ECO:0000256" key="3">
    <source>
        <dbReference type="ARBA" id="ARBA00022840"/>
    </source>
</evidence>
<evidence type="ECO:0000256" key="1">
    <source>
        <dbReference type="ARBA" id="ARBA00022448"/>
    </source>
</evidence>
<dbReference type="Pfam" id="PF12399">
    <property type="entry name" value="BCA_ABC_TP_C"/>
    <property type="match status" value="1"/>
</dbReference>
<evidence type="ECO:0000313" key="6">
    <source>
        <dbReference type="Proteomes" id="UP001143349"/>
    </source>
</evidence>
<dbReference type="GO" id="GO:0016887">
    <property type="term" value="F:ATP hydrolysis activity"/>
    <property type="evidence" value="ECO:0007669"/>
    <property type="project" value="InterPro"/>
</dbReference>
<proteinExistence type="predicted"/>
<dbReference type="InterPro" id="IPR051120">
    <property type="entry name" value="ABC_AA/LPS_Transport"/>
</dbReference>
<dbReference type="Gene3D" id="3.40.50.300">
    <property type="entry name" value="P-loop containing nucleotide triphosphate hydrolases"/>
    <property type="match status" value="2"/>
</dbReference>
<gene>
    <name evidence="5" type="ORF">GCM10017635_27430</name>
</gene>
<dbReference type="PROSITE" id="PS50893">
    <property type="entry name" value="ABC_TRANSPORTER_2"/>
    <property type="match status" value="1"/>
</dbReference>
<keyword evidence="3" id="KW-0067">ATP-binding</keyword>
<dbReference type="EMBL" id="BSFH01000078">
    <property type="protein sequence ID" value="GLK65269.1"/>
    <property type="molecule type" value="Genomic_DNA"/>
</dbReference>
<organism evidence="5 6">
    <name type="scientific">Paracoccus kondratievae</name>
    <dbReference type="NCBI Taxonomy" id="135740"/>
    <lineage>
        <taxon>Bacteria</taxon>
        <taxon>Pseudomonadati</taxon>
        <taxon>Pseudomonadota</taxon>
        <taxon>Alphaproteobacteria</taxon>
        <taxon>Rhodobacterales</taxon>
        <taxon>Paracoccaceae</taxon>
        <taxon>Paracoccus</taxon>
    </lineage>
</organism>
<dbReference type="SUPFAM" id="SSF52540">
    <property type="entry name" value="P-loop containing nucleoside triphosphate hydrolases"/>
    <property type="match status" value="1"/>
</dbReference>
<reference evidence="5" key="1">
    <citation type="journal article" date="2014" name="Int. J. Syst. Evol. Microbiol.">
        <title>Complete genome sequence of Corynebacterium casei LMG S-19264T (=DSM 44701T), isolated from a smear-ripened cheese.</title>
        <authorList>
            <consortium name="US DOE Joint Genome Institute (JGI-PGF)"/>
            <person name="Walter F."/>
            <person name="Albersmeier A."/>
            <person name="Kalinowski J."/>
            <person name="Ruckert C."/>
        </authorList>
    </citation>
    <scope>NUCLEOTIDE SEQUENCE</scope>
    <source>
        <strain evidence="5">VKM B-2222</strain>
    </source>
</reference>
<dbReference type="RefSeq" id="WP_271180035.1">
    <property type="nucleotide sequence ID" value="NZ_BSFH01000078.1"/>
</dbReference>
<dbReference type="Pfam" id="PF00005">
    <property type="entry name" value="ABC_tran"/>
    <property type="match status" value="1"/>
</dbReference>
<name>A0AAD3P167_9RHOB</name>
<evidence type="ECO:0000259" key="4">
    <source>
        <dbReference type="PROSITE" id="PS50893"/>
    </source>
</evidence>
<dbReference type="PANTHER" id="PTHR45772:SF1">
    <property type="entry name" value="ABC TRANSPORTER ATP-BINDING PROTEIN"/>
    <property type="match status" value="1"/>
</dbReference>
<evidence type="ECO:0000313" key="5">
    <source>
        <dbReference type="EMBL" id="GLK65269.1"/>
    </source>
</evidence>
<dbReference type="GO" id="GO:0005886">
    <property type="term" value="C:plasma membrane"/>
    <property type="evidence" value="ECO:0007669"/>
    <property type="project" value="TreeGrafter"/>
</dbReference>
<keyword evidence="1" id="KW-0813">Transport</keyword>